<accession>A0A3G1KXF6</accession>
<keyword evidence="4" id="KW-0408">Iron</keyword>
<dbReference type="Gene3D" id="1.10.150.120">
    <property type="entry name" value="[2Fe-2S]-binding domain"/>
    <property type="match status" value="1"/>
</dbReference>
<dbReference type="Gene3D" id="3.10.20.30">
    <property type="match status" value="1"/>
</dbReference>
<comment type="pathway">
    <text evidence="6">Alkaloid degradation; nicotine degradation.</text>
</comment>
<dbReference type="InterPro" id="IPR012675">
    <property type="entry name" value="Beta-grasp_dom_sf"/>
</dbReference>
<dbReference type="GO" id="GO:0046872">
    <property type="term" value="F:metal ion binding"/>
    <property type="evidence" value="ECO:0007669"/>
    <property type="project" value="UniProtKB-KW"/>
</dbReference>
<dbReference type="FunFam" id="1.10.150.120:FF:000003">
    <property type="entry name" value="Carbon monoxide dehydrogenase, small subunit"/>
    <property type="match status" value="1"/>
</dbReference>
<evidence type="ECO:0000256" key="1">
    <source>
        <dbReference type="ARBA" id="ARBA00022714"/>
    </source>
</evidence>
<keyword evidence="2" id="KW-0479">Metal-binding</keyword>
<dbReference type="RefSeq" id="WP_148136514.1">
    <property type="nucleotide sequence ID" value="NZ_CP017634.1"/>
</dbReference>
<name>A0A3G1KXF6_FORW1</name>
<dbReference type="InterPro" id="IPR001041">
    <property type="entry name" value="2Fe-2S_ferredoxin-type"/>
</dbReference>
<dbReference type="KEGG" id="fwa:DCMF_22595"/>
<reference evidence="8 9" key="1">
    <citation type="submission" date="2016-10" db="EMBL/GenBank/DDBJ databases">
        <title>Complete Genome Sequence of Peptococcaceae strain DCMF.</title>
        <authorList>
            <person name="Edwards R.J."/>
            <person name="Holland S.I."/>
            <person name="Deshpande N.P."/>
            <person name="Wong Y.K."/>
            <person name="Ertan H."/>
            <person name="Manefield M."/>
            <person name="Russell T.L."/>
            <person name="Lee M.J."/>
        </authorList>
    </citation>
    <scope>NUCLEOTIDE SEQUENCE [LARGE SCALE GENOMIC DNA]</scope>
    <source>
        <strain evidence="8 9">DCMF</strain>
    </source>
</reference>
<dbReference type="Proteomes" id="UP000323521">
    <property type="component" value="Chromosome"/>
</dbReference>
<keyword evidence="9" id="KW-1185">Reference proteome</keyword>
<dbReference type="InterPro" id="IPR051452">
    <property type="entry name" value="Diverse_Oxidoreductases"/>
</dbReference>
<keyword evidence="5" id="KW-0411">Iron-sulfur</keyword>
<evidence type="ECO:0000256" key="2">
    <source>
        <dbReference type="ARBA" id="ARBA00022723"/>
    </source>
</evidence>
<dbReference type="EMBL" id="CP017634">
    <property type="protein sequence ID" value="ATW27164.1"/>
    <property type="molecule type" value="Genomic_DNA"/>
</dbReference>
<dbReference type="GO" id="GO:0051537">
    <property type="term" value="F:2 iron, 2 sulfur cluster binding"/>
    <property type="evidence" value="ECO:0007669"/>
    <property type="project" value="UniProtKB-KW"/>
</dbReference>
<dbReference type="PROSITE" id="PS51085">
    <property type="entry name" value="2FE2S_FER_2"/>
    <property type="match status" value="1"/>
</dbReference>
<dbReference type="PANTHER" id="PTHR44379:SF5">
    <property type="entry name" value="OXIDOREDUCTASE WITH IRON-SULFUR SUBUNIT"/>
    <property type="match status" value="1"/>
</dbReference>
<keyword evidence="1" id="KW-0001">2Fe-2S</keyword>
<dbReference type="InterPro" id="IPR036884">
    <property type="entry name" value="2Fe-2S-bd_dom_sf"/>
</dbReference>
<organism evidence="8 9">
    <name type="scientific">Formimonas warabiya</name>
    <dbReference type="NCBI Taxonomy" id="1761012"/>
    <lineage>
        <taxon>Bacteria</taxon>
        <taxon>Bacillati</taxon>
        <taxon>Bacillota</taxon>
        <taxon>Clostridia</taxon>
        <taxon>Eubacteriales</taxon>
        <taxon>Peptococcaceae</taxon>
        <taxon>Candidatus Formimonas</taxon>
    </lineage>
</organism>
<evidence type="ECO:0000256" key="4">
    <source>
        <dbReference type="ARBA" id="ARBA00023004"/>
    </source>
</evidence>
<evidence type="ECO:0000256" key="3">
    <source>
        <dbReference type="ARBA" id="ARBA00023002"/>
    </source>
</evidence>
<proteinExistence type="predicted"/>
<evidence type="ECO:0000313" key="8">
    <source>
        <dbReference type="EMBL" id="ATW27164.1"/>
    </source>
</evidence>
<protein>
    <submittedName>
        <fullName evidence="8">(2Fe-2S)-binding protein</fullName>
    </submittedName>
</protein>
<dbReference type="CDD" id="cd00207">
    <property type="entry name" value="fer2"/>
    <property type="match status" value="1"/>
</dbReference>
<dbReference type="FunFam" id="3.10.20.30:FF:000020">
    <property type="entry name" value="Xanthine dehydrogenase iron-sulfur subunit"/>
    <property type="match status" value="1"/>
</dbReference>
<dbReference type="PANTHER" id="PTHR44379">
    <property type="entry name" value="OXIDOREDUCTASE WITH IRON-SULFUR SUBUNIT"/>
    <property type="match status" value="1"/>
</dbReference>
<dbReference type="SUPFAM" id="SSF47741">
    <property type="entry name" value="CO dehydrogenase ISP C-domain like"/>
    <property type="match status" value="1"/>
</dbReference>
<gene>
    <name evidence="8" type="ORF">DCMF_22595</name>
</gene>
<keyword evidence="3" id="KW-0560">Oxidoreductase</keyword>
<dbReference type="Pfam" id="PF00111">
    <property type="entry name" value="Fer2"/>
    <property type="match status" value="1"/>
</dbReference>
<evidence type="ECO:0000313" key="9">
    <source>
        <dbReference type="Proteomes" id="UP000323521"/>
    </source>
</evidence>
<dbReference type="OrthoDB" id="9796880at2"/>
<feature type="domain" description="2Fe-2S ferredoxin-type" evidence="7">
    <location>
        <begin position="8"/>
        <end position="84"/>
    </location>
</feature>
<dbReference type="GO" id="GO:0016491">
    <property type="term" value="F:oxidoreductase activity"/>
    <property type="evidence" value="ECO:0007669"/>
    <property type="project" value="UniProtKB-KW"/>
</dbReference>
<dbReference type="SUPFAM" id="SSF54292">
    <property type="entry name" value="2Fe-2S ferredoxin-like"/>
    <property type="match status" value="1"/>
</dbReference>
<dbReference type="PROSITE" id="PS00197">
    <property type="entry name" value="2FE2S_FER_1"/>
    <property type="match status" value="1"/>
</dbReference>
<dbReference type="InterPro" id="IPR002888">
    <property type="entry name" value="2Fe-2S-bd"/>
</dbReference>
<dbReference type="InterPro" id="IPR006058">
    <property type="entry name" value="2Fe2S_fd_BS"/>
</dbReference>
<evidence type="ECO:0000256" key="5">
    <source>
        <dbReference type="ARBA" id="ARBA00023014"/>
    </source>
</evidence>
<dbReference type="Pfam" id="PF01799">
    <property type="entry name" value="Fer2_2"/>
    <property type="match status" value="1"/>
</dbReference>
<evidence type="ECO:0000256" key="6">
    <source>
        <dbReference type="ARBA" id="ARBA00060707"/>
    </source>
</evidence>
<sequence>MDGATDEIKVSFTVNRKAVEIVCSSDATLLEVLRDQLRLTGTKHGCGVGECGACTVILNGKAVNSCLILAGSVEGQEVLTIEGLAEDDLHPIQRAFIEEGAVQCGYCTPGMILSAKALLDENPAPSQEEVKVAISGNLCRCTGYHQIVSAILKASQEIAGRG</sequence>
<dbReference type="AlphaFoldDB" id="A0A3G1KXF6"/>
<dbReference type="InterPro" id="IPR036010">
    <property type="entry name" value="2Fe-2S_ferredoxin-like_sf"/>
</dbReference>
<evidence type="ECO:0000259" key="7">
    <source>
        <dbReference type="PROSITE" id="PS51085"/>
    </source>
</evidence>